<accession>A0A2S9QIH7</accession>
<comment type="caution">
    <text evidence="1">The sequence shown here is derived from an EMBL/GenBank/DDBJ whole genome shotgun (WGS) entry which is preliminary data.</text>
</comment>
<name>A0A2S9QIH7_9HYPH</name>
<dbReference type="Proteomes" id="UP000237682">
    <property type="component" value="Unassembled WGS sequence"/>
</dbReference>
<dbReference type="EMBL" id="PUEJ01000001">
    <property type="protein sequence ID" value="PRH89167.1"/>
    <property type="molecule type" value="Genomic_DNA"/>
</dbReference>
<dbReference type="RefSeq" id="WP_105860132.1">
    <property type="nucleotide sequence ID" value="NZ_PUEJ01000001.1"/>
</dbReference>
<sequence length="95" mass="9837">MVSNTPEPIAVGSLVTFSAAHGQSQPDFHEGALITLVPGVGDPVIGRILVHTSEEVSVAVGDAQLVLTPVALTLDENEGFDYTGAWAVRSTKPLA</sequence>
<dbReference type="OrthoDB" id="9846738at2"/>
<organism evidence="1 2">
    <name type="scientific">Labrys okinawensis</name>
    <dbReference type="NCBI Taxonomy" id="346911"/>
    <lineage>
        <taxon>Bacteria</taxon>
        <taxon>Pseudomonadati</taxon>
        <taxon>Pseudomonadota</taxon>
        <taxon>Alphaproteobacteria</taxon>
        <taxon>Hyphomicrobiales</taxon>
        <taxon>Xanthobacteraceae</taxon>
        <taxon>Labrys</taxon>
    </lineage>
</organism>
<dbReference type="AlphaFoldDB" id="A0A2S9QIH7"/>
<protein>
    <submittedName>
        <fullName evidence="1">Uncharacterized protein</fullName>
    </submittedName>
</protein>
<reference evidence="1 2" key="1">
    <citation type="submission" date="2018-02" db="EMBL/GenBank/DDBJ databases">
        <title>Whole genome sequencing of endophytic bacterium.</title>
        <authorList>
            <person name="Eedara R."/>
            <person name="Podile A.R."/>
        </authorList>
    </citation>
    <scope>NUCLEOTIDE SEQUENCE [LARGE SCALE GENOMIC DNA]</scope>
    <source>
        <strain evidence="1 2">RP1T</strain>
    </source>
</reference>
<keyword evidence="2" id="KW-1185">Reference proteome</keyword>
<evidence type="ECO:0000313" key="1">
    <source>
        <dbReference type="EMBL" id="PRH89167.1"/>
    </source>
</evidence>
<gene>
    <name evidence="1" type="ORF">C5L14_00815</name>
</gene>
<proteinExistence type="predicted"/>
<evidence type="ECO:0000313" key="2">
    <source>
        <dbReference type="Proteomes" id="UP000237682"/>
    </source>
</evidence>